<dbReference type="AlphaFoldDB" id="A0A176VXU8"/>
<feature type="chain" id="PRO_5008052131" description="Secreted protein" evidence="1">
    <location>
        <begin position="20"/>
        <end position="110"/>
    </location>
</feature>
<sequence>MFVTVVPLALTAVPAYSVARVAMRTAEAEKLKAAPSLFWPSSLLARSLPPAAAAGCFACPEKPFRIFGLHGPEESKICNRAIGQLGSPSLLYPYLLCRKDHLDTAHPGQQ</sequence>
<organism evidence="2 3">
    <name type="scientific">Marchantia polymorpha subsp. ruderalis</name>
    <dbReference type="NCBI Taxonomy" id="1480154"/>
    <lineage>
        <taxon>Eukaryota</taxon>
        <taxon>Viridiplantae</taxon>
        <taxon>Streptophyta</taxon>
        <taxon>Embryophyta</taxon>
        <taxon>Marchantiophyta</taxon>
        <taxon>Marchantiopsida</taxon>
        <taxon>Marchantiidae</taxon>
        <taxon>Marchantiales</taxon>
        <taxon>Marchantiaceae</taxon>
        <taxon>Marchantia</taxon>
    </lineage>
</organism>
<reference evidence="2" key="1">
    <citation type="submission" date="2016-03" db="EMBL/GenBank/DDBJ databases">
        <title>Mechanisms controlling the formation of the plant cell surface in tip-growing cells are functionally conserved among land plants.</title>
        <authorList>
            <person name="Honkanen S."/>
            <person name="Jones V.A."/>
            <person name="Morieri G."/>
            <person name="Champion C."/>
            <person name="Hetherington A.J."/>
            <person name="Kelly S."/>
            <person name="Saint-Marcoux D."/>
            <person name="Proust H."/>
            <person name="Prescott H."/>
            <person name="Dolan L."/>
        </authorList>
    </citation>
    <scope>NUCLEOTIDE SEQUENCE [LARGE SCALE GENOMIC DNA]</scope>
    <source>
        <tissue evidence="2">Whole gametophyte</tissue>
    </source>
</reference>
<evidence type="ECO:0000313" key="3">
    <source>
        <dbReference type="Proteomes" id="UP000077202"/>
    </source>
</evidence>
<keyword evidence="1" id="KW-0732">Signal</keyword>
<evidence type="ECO:0000256" key="1">
    <source>
        <dbReference type="SAM" id="SignalP"/>
    </source>
</evidence>
<comment type="caution">
    <text evidence="2">The sequence shown here is derived from an EMBL/GenBank/DDBJ whole genome shotgun (WGS) entry which is preliminary data.</text>
</comment>
<protein>
    <recommendedName>
        <fullName evidence="4">Secreted protein</fullName>
    </recommendedName>
</protein>
<evidence type="ECO:0000313" key="2">
    <source>
        <dbReference type="EMBL" id="OAE25102.1"/>
    </source>
</evidence>
<dbReference type="EMBL" id="LVLJ01002403">
    <property type="protein sequence ID" value="OAE25102.1"/>
    <property type="molecule type" value="Genomic_DNA"/>
</dbReference>
<proteinExistence type="predicted"/>
<keyword evidence="3" id="KW-1185">Reference proteome</keyword>
<gene>
    <name evidence="2" type="ORF">AXG93_3217s1180</name>
</gene>
<dbReference type="Proteomes" id="UP000077202">
    <property type="component" value="Unassembled WGS sequence"/>
</dbReference>
<evidence type="ECO:0008006" key="4">
    <source>
        <dbReference type="Google" id="ProtNLM"/>
    </source>
</evidence>
<name>A0A176VXU8_MARPO</name>
<feature type="signal peptide" evidence="1">
    <location>
        <begin position="1"/>
        <end position="19"/>
    </location>
</feature>
<accession>A0A176VXU8</accession>